<dbReference type="PANTHER" id="PTHR34980:SF2">
    <property type="entry name" value="INNER MEMBRANE PROTEIN YHAH-RELATED"/>
    <property type="match status" value="1"/>
</dbReference>
<evidence type="ECO:0000313" key="2">
    <source>
        <dbReference type="EMBL" id="OBX47863.1"/>
    </source>
</evidence>
<evidence type="ECO:0000256" key="1">
    <source>
        <dbReference type="SAM" id="Phobius"/>
    </source>
</evidence>
<name>A0A1B8PGG8_HAEHA</name>
<dbReference type="GO" id="GO:0005886">
    <property type="term" value="C:plasma membrane"/>
    <property type="evidence" value="ECO:0007669"/>
    <property type="project" value="TreeGrafter"/>
</dbReference>
<proteinExistence type="predicted"/>
<dbReference type="OrthoDB" id="9812349at2"/>
<feature type="transmembrane region" description="Helical" evidence="1">
    <location>
        <begin position="23"/>
        <end position="46"/>
    </location>
</feature>
<keyword evidence="1" id="KW-0472">Membrane</keyword>
<dbReference type="Proteomes" id="UP000092611">
    <property type="component" value="Unassembled WGS sequence"/>
</dbReference>
<feature type="transmembrane region" description="Helical" evidence="1">
    <location>
        <begin position="77"/>
        <end position="97"/>
    </location>
</feature>
<evidence type="ECO:0000313" key="3">
    <source>
        <dbReference type="Proteomes" id="UP000092611"/>
    </source>
</evidence>
<dbReference type="AlphaFoldDB" id="A0A1B8PGG8"/>
<comment type="caution">
    <text evidence="2">The sequence shown here is derived from an EMBL/GenBank/DDBJ whole genome shotgun (WGS) entry which is preliminary data.</text>
</comment>
<dbReference type="Pfam" id="PF05656">
    <property type="entry name" value="DUF805"/>
    <property type="match status" value="1"/>
</dbReference>
<keyword evidence="1" id="KW-0812">Transmembrane</keyword>
<sequence>MNWYLEVLKKYATFSGRARRKEYWMFTLFQFIAMFILFILEAAIGLSGELSGVYWLATILPSLAVSVRRLHDTGRSGWWLLISIIPIVGAIVLIIFMCTDSQTGNALDNTTGRNQYGENPKLTDKK</sequence>
<evidence type="ECO:0008006" key="4">
    <source>
        <dbReference type="Google" id="ProtNLM"/>
    </source>
</evidence>
<organism evidence="2 3">
    <name type="scientific">Haemophilus haemolyticus</name>
    <dbReference type="NCBI Taxonomy" id="726"/>
    <lineage>
        <taxon>Bacteria</taxon>
        <taxon>Pseudomonadati</taxon>
        <taxon>Pseudomonadota</taxon>
        <taxon>Gammaproteobacteria</taxon>
        <taxon>Pasteurellales</taxon>
        <taxon>Pasteurellaceae</taxon>
        <taxon>Haemophilus</taxon>
    </lineage>
</organism>
<feature type="transmembrane region" description="Helical" evidence="1">
    <location>
        <begin position="52"/>
        <end position="70"/>
    </location>
</feature>
<reference evidence="2 3" key="1">
    <citation type="submission" date="2016-06" db="EMBL/GenBank/DDBJ databases">
        <title>Draft genome of Haemophilus haemolyticus CCUG 24149.</title>
        <authorList>
            <person name="Engstrom-Jakobsson H."/>
            <person name="Salva-Serra F."/>
            <person name="Thorell K."/>
            <person name="Gonzales-Siles L."/>
            <person name="Karlsson R."/>
            <person name="Boulund F."/>
            <person name="Engstrand L."/>
            <person name="Kristiansson E."/>
            <person name="Moore E."/>
        </authorList>
    </citation>
    <scope>NUCLEOTIDE SEQUENCE [LARGE SCALE GENOMIC DNA]</scope>
    <source>
        <strain evidence="2 3">CCUG 24149</strain>
    </source>
</reference>
<accession>A0A1B8PGG8</accession>
<dbReference type="PANTHER" id="PTHR34980">
    <property type="entry name" value="INNER MEMBRANE PROTEIN-RELATED-RELATED"/>
    <property type="match status" value="1"/>
</dbReference>
<protein>
    <recommendedName>
        <fullName evidence="4">DUF805 domain-containing protein</fullName>
    </recommendedName>
</protein>
<dbReference type="EMBL" id="LZDL01000007">
    <property type="protein sequence ID" value="OBX47863.1"/>
    <property type="molecule type" value="Genomic_DNA"/>
</dbReference>
<keyword evidence="1" id="KW-1133">Transmembrane helix</keyword>
<gene>
    <name evidence="2" type="ORF">A9Z62_08035</name>
</gene>
<dbReference type="RefSeq" id="WP_065246047.1">
    <property type="nucleotide sequence ID" value="NZ_LZDL01000007.1"/>
</dbReference>
<dbReference type="InterPro" id="IPR008523">
    <property type="entry name" value="DUF805"/>
</dbReference>